<evidence type="ECO:0000256" key="4">
    <source>
        <dbReference type="ARBA" id="ARBA00022840"/>
    </source>
</evidence>
<keyword evidence="4 10" id="KW-0067">ATP-binding</keyword>
<evidence type="ECO:0000313" key="11">
    <source>
        <dbReference type="Proteomes" id="UP001235513"/>
    </source>
</evidence>
<name>A0ABT9SPF5_9FLAO</name>
<proteinExistence type="predicted"/>
<dbReference type="PANTHER" id="PTHR43394">
    <property type="entry name" value="ATP-DEPENDENT PERMEASE MDL1, MITOCHONDRIAL"/>
    <property type="match status" value="1"/>
</dbReference>
<dbReference type="GO" id="GO:0005524">
    <property type="term" value="F:ATP binding"/>
    <property type="evidence" value="ECO:0007669"/>
    <property type="project" value="UniProtKB-KW"/>
</dbReference>
<gene>
    <name evidence="10" type="ORF">J2T04_003220</name>
</gene>
<keyword evidence="3" id="KW-0547">Nucleotide-binding</keyword>
<protein>
    <submittedName>
        <fullName evidence="10">ATP-binding cassette subfamily B protein</fullName>
    </submittedName>
</protein>
<dbReference type="InterPro" id="IPR011527">
    <property type="entry name" value="ABC1_TM_dom"/>
</dbReference>
<feature type="transmembrane region" description="Helical" evidence="7">
    <location>
        <begin position="161"/>
        <end position="183"/>
    </location>
</feature>
<feature type="transmembrane region" description="Helical" evidence="7">
    <location>
        <begin position="58"/>
        <end position="79"/>
    </location>
</feature>
<dbReference type="InterPro" id="IPR017871">
    <property type="entry name" value="ABC_transporter-like_CS"/>
</dbReference>
<dbReference type="Gene3D" id="1.20.1560.10">
    <property type="entry name" value="ABC transporter type 1, transmembrane domain"/>
    <property type="match status" value="1"/>
</dbReference>
<evidence type="ECO:0000259" key="8">
    <source>
        <dbReference type="PROSITE" id="PS50893"/>
    </source>
</evidence>
<dbReference type="EMBL" id="JAUSRL010000005">
    <property type="protein sequence ID" value="MDP9961322.1"/>
    <property type="molecule type" value="Genomic_DNA"/>
</dbReference>
<feature type="domain" description="ABC transporter" evidence="8">
    <location>
        <begin position="336"/>
        <end position="553"/>
    </location>
</feature>
<reference evidence="10 11" key="1">
    <citation type="submission" date="2023-07" db="EMBL/GenBank/DDBJ databases">
        <title>Sorghum-associated microbial communities from plants grown in Nebraska, USA.</title>
        <authorList>
            <person name="Schachtman D."/>
        </authorList>
    </citation>
    <scope>NUCLEOTIDE SEQUENCE [LARGE SCALE GENOMIC DNA]</scope>
    <source>
        <strain evidence="10 11">CC351</strain>
    </source>
</reference>
<sequence>MKALKTLNPYFWKHKILLFWGLLFIIASNFFNIYKVQFVGKSVDELTKSGNLGFNKQVLIYVAIIVGCSLLTGFFTFMMRQTIIVASRRIEYELKNKIYRHYQDLSLTDYKQTTIGDLMNRLSEDVVAVRMYLGPGVMYVVNLVILLLITSIYMVKTDASMTLWTLLPLPILSYIIFKVSSIINQKSKIMQKSQSAISTFVQDSFSGIRVVKFFAKENYIKKNYGIKVTDYQNKALDLAKTEAYFFTIILFVIGLLNVAVILIGGQKYIAGQLSVGKIADFFMYINILIWPFSMVGWVTSVNQRAEASMQRINEFLDKKSEVINTNFENYPIKGDIEFRNVSYIYPNTGIKALDNLSFQIKAGESLAIMGKTGSGKSTIALLLCRLIDPTEGEILIDGKNLKEHNLTNYRNFIGYIPQESYLFSDSIENNIGFAIDHPSHEKVVEYAKIADVDKNIVGFKEQYKTLVGERGVMLSGGQKQRICIARALIKDPNIIIFDDSLSALDTETEQNILENIDKKISNATSIIITHRESSAQRADKIINLTEITNSVTA</sequence>
<evidence type="ECO:0000256" key="7">
    <source>
        <dbReference type="SAM" id="Phobius"/>
    </source>
</evidence>
<dbReference type="PROSITE" id="PS00211">
    <property type="entry name" value="ABC_TRANSPORTER_1"/>
    <property type="match status" value="1"/>
</dbReference>
<dbReference type="PANTHER" id="PTHR43394:SF1">
    <property type="entry name" value="ATP-BINDING CASSETTE SUB-FAMILY B MEMBER 10, MITOCHONDRIAL"/>
    <property type="match status" value="1"/>
</dbReference>
<feature type="transmembrane region" description="Helical" evidence="7">
    <location>
        <begin position="137"/>
        <end position="155"/>
    </location>
</feature>
<dbReference type="SUPFAM" id="SSF90123">
    <property type="entry name" value="ABC transporter transmembrane region"/>
    <property type="match status" value="1"/>
</dbReference>
<evidence type="ECO:0000256" key="1">
    <source>
        <dbReference type="ARBA" id="ARBA00004651"/>
    </source>
</evidence>
<dbReference type="InterPro" id="IPR036640">
    <property type="entry name" value="ABC1_TM_sf"/>
</dbReference>
<keyword evidence="5 7" id="KW-1133">Transmembrane helix</keyword>
<evidence type="ECO:0000259" key="9">
    <source>
        <dbReference type="PROSITE" id="PS50929"/>
    </source>
</evidence>
<dbReference type="InterPro" id="IPR003593">
    <property type="entry name" value="AAA+_ATPase"/>
</dbReference>
<evidence type="ECO:0000256" key="5">
    <source>
        <dbReference type="ARBA" id="ARBA00022989"/>
    </source>
</evidence>
<dbReference type="Proteomes" id="UP001235513">
    <property type="component" value="Unassembled WGS sequence"/>
</dbReference>
<dbReference type="PROSITE" id="PS50929">
    <property type="entry name" value="ABC_TM1F"/>
    <property type="match status" value="1"/>
</dbReference>
<evidence type="ECO:0000256" key="2">
    <source>
        <dbReference type="ARBA" id="ARBA00022692"/>
    </source>
</evidence>
<evidence type="ECO:0000313" key="10">
    <source>
        <dbReference type="EMBL" id="MDP9961322.1"/>
    </source>
</evidence>
<feature type="domain" description="ABC transmembrane type-1" evidence="9">
    <location>
        <begin position="19"/>
        <end position="304"/>
    </location>
</feature>
<keyword evidence="11" id="KW-1185">Reference proteome</keyword>
<dbReference type="Gene3D" id="3.40.50.300">
    <property type="entry name" value="P-loop containing nucleotide triphosphate hydrolases"/>
    <property type="match status" value="1"/>
</dbReference>
<feature type="transmembrane region" description="Helical" evidence="7">
    <location>
        <begin position="16"/>
        <end position="38"/>
    </location>
</feature>
<comment type="subcellular location">
    <subcellularLocation>
        <location evidence="1">Cell membrane</location>
        <topology evidence="1">Multi-pass membrane protein</topology>
    </subcellularLocation>
</comment>
<dbReference type="InterPro" id="IPR027417">
    <property type="entry name" value="P-loop_NTPase"/>
</dbReference>
<evidence type="ECO:0000256" key="6">
    <source>
        <dbReference type="ARBA" id="ARBA00023136"/>
    </source>
</evidence>
<comment type="caution">
    <text evidence="10">The sequence shown here is derived from an EMBL/GenBank/DDBJ whole genome shotgun (WGS) entry which is preliminary data.</text>
</comment>
<dbReference type="InterPro" id="IPR003439">
    <property type="entry name" value="ABC_transporter-like_ATP-bd"/>
</dbReference>
<feature type="transmembrane region" description="Helical" evidence="7">
    <location>
        <begin position="243"/>
        <end position="269"/>
    </location>
</feature>
<dbReference type="Pfam" id="PF00005">
    <property type="entry name" value="ABC_tran"/>
    <property type="match status" value="1"/>
</dbReference>
<dbReference type="InterPro" id="IPR039421">
    <property type="entry name" value="Type_1_exporter"/>
</dbReference>
<keyword evidence="2 7" id="KW-0812">Transmembrane</keyword>
<keyword evidence="6 7" id="KW-0472">Membrane</keyword>
<feature type="transmembrane region" description="Helical" evidence="7">
    <location>
        <begin position="281"/>
        <end position="301"/>
    </location>
</feature>
<dbReference type="Pfam" id="PF00664">
    <property type="entry name" value="ABC_membrane"/>
    <property type="match status" value="1"/>
</dbReference>
<accession>A0ABT9SPF5</accession>
<dbReference type="RefSeq" id="WP_306845404.1">
    <property type="nucleotide sequence ID" value="NZ_JAUSRL010000005.1"/>
</dbReference>
<dbReference type="SUPFAM" id="SSF52540">
    <property type="entry name" value="P-loop containing nucleoside triphosphate hydrolases"/>
    <property type="match status" value="1"/>
</dbReference>
<dbReference type="CDD" id="cd18541">
    <property type="entry name" value="ABC_6TM_TmrB_like"/>
    <property type="match status" value="1"/>
</dbReference>
<dbReference type="PROSITE" id="PS50893">
    <property type="entry name" value="ABC_TRANSPORTER_2"/>
    <property type="match status" value="1"/>
</dbReference>
<evidence type="ECO:0000256" key="3">
    <source>
        <dbReference type="ARBA" id="ARBA00022741"/>
    </source>
</evidence>
<organism evidence="10 11">
    <name type="scientific">Chryseobacterium lathyri</name>
    <dbReference type="NCBI Taxonomy" id="395933"/>
    <lineage>
        <taxon>Bacteria</taxon>
        <taxon>Pseudomonadati</taxon>
        <taxon>Bacteroidota</taxon>
        <taxon>Flavobacteriia</taxon>
        <taxon>Flavobacteriales</taxon>
        <taxon>Weeksellaceae</taxon>
        <taxon>Chryseobacterium group</taxon>
        <taxon>Chryseobacterium</taxon>
    </lineage>
</organism>
<dbReference type="SMART" id="SM00382">
    <property type="entry name" value="AAA"/>
    <property type="match status" value="1"/>
</dbReference>